<dbReference type="InterPro" id="IPR036249">
    <property type="entry name" value="Thioredoxin-like_sf"/>
</dbReference>
<accession>A0A933LPT2</accession>
<dbReference type="InterPro" id="IPR050553">
    <property type="entry name" value="Thioredoxin_ResA/DsbE_sf"/>
</dbReference>
<evidence type="ECO:0000313" key="2">
    <source>
        <dbReference type="EMBL" id="MBI4595395.1"/>
    </source>
</evidence>
<sequence>MRCQQEAPVIEKDIWQRFRGEGLKVIAIGPKESSEQASIWCTQHKLTYPVMRDDEGEIYKMYGTGSVPFHILIDQDFLIRLSQEEFERDSYREIIRDTLESSPA</sequence>
<dbReference type="GO" id="GO:0016491">
    <property type="term" value="F:oxidoreductase activity"/>
    <property type="evidence" value="ECO:0007669"/>
    <property type="project" value="InterPro"/>
</dbReference>
<proteinExistence type="predicted"/>
<feature type="domain" description="Alkyl hydroperoxide reductase subunit C/ Thiol specific antioxidant" evidence="1">
    <location>
        <begin position="3"/>
        <end position="80"/>
    </location>
</feature>
<comment type="caution">
    <text evidence="2">The sequence shown here is derived from an EMBL/GenBank/DDBJ whole genome shotgun (WGS) entry which is preliminary data.</text>
</comment>
<dbReference type="GO" id="GO:0016209">
    <property type="term" value="F:antioxidant activity"/>
    <property type="evidence" value="ECO:0007669"/>
    <property type="project" value="InterPro"/>
</dbReference>
<dbReference type="Proteomes" id="UP000772181">
    <property type="component" value="Unassembled WGS sequence"/>
</dbReference>
<dbReference type="CDD" id="cd02966">
    <property type="entry name" value="TlpA_like_family"/>
    <property type="match status" value="1"/>
</dbReference>
<protein>
    <submittedName>
        <fullName evidence="2">TlpA family protein disulfide reductase</fullName>
    </submittedName>
</protein>
<evidence type="ECO:0000313" key="3">
    <source>
        <dbReference type="Proteomes" id="UP000772181"/>
    </source>
</evidence>
<dbReference type="EMBL" id="JACQWF010000148">
    <property type="protein sequence ID" value="MBI4595395.1"/>
    <property type="molecule type" value="Genomic_DNA"/>
</dbReference>
<dbReference type="AlphaFoldDB" id="A0A933LPT2"/>
<reference evidence="2" key="1">
    <citation type="submission" date="2020-07" db="EMBL/GenBank/DDBJ databases">
        <title>Huge and variable diversity of episymbiotic CPR bacteria and DPANN archaea in groundwater ecosystems.</title>
        <authorList>
            <person name="He C.Y."/>
            <person name="Keren R."/>
            <person name="Whittaker M."/>
            <person name="Farag I.F."/>
            <person name="Doudna J."/>
            <person name="Cate J.H.D."/>
            <person name="Banfield J.F."/>
        </authorList>
    </citation>
    <scope>NUCLEOTIDE SEQUENCE</scope>
    <source>
        <strain evidence="2">NC_groundwater_1482_Ag_S-0.65um_47_24</strain>
    </source>
</reference>
<dbReference type="Gene3D" id="3.40.30.10">
    <property type="entry name" value="Glutaredoxin"/>
    <property type="match status" value="1"/>
</dbReference>
<gene>
    <name evidence="2" type="ORF">HY730_03345</name>
</gene>
<name>A0A933LPT2_UNCTE</name>
<dbReference type="InterPro" id="IPR000866">
    <property type="entry name" value="AhpC/TSA"/>
</dbReference>
<dbReference type="PANTHER" id="PTHR42852:SF17">
    <property type="entry name" value="THIOREDOXIN-LIKE PROTEIN HI_1115"/>
    <property type="match status" value="1"/>
</dbReference>
<organism evidence="2 3">
    <name type="scientific">Tectimicrobiota bacterium</name>
    <dbReference type="NCBI Taxonomy" id="2528274"/>
    <lineage>
        <taxon>Bacteria</taxon>
        <taxon>Pseudomonadati</taxon>
        <taxon>Nitrospinota/Tectimicrobiota group</taxon>
        <taxon>Candidatus Tectimicrobiota</taxon>
    </lineage>
</organism>
<dbReference type="SUPFAM" id="SSF52833">
    <property type="entry name" value="Thioredoxin-like"/>
    <property type="match status" value="1"/>
</dbReference>
<dbReference type="PANTHER" id="PTHR42852">
    <property type="entry name" value="THIOL:DISULFIDE INTERCHANGE PROTEIN DSBE"/>
    <property type="match status" value="1"/>
</dbReference>
<evidence type="ECO:0000259" key="1">
    <source>
        <dbReference type="Pfam" id="PF00578"/>
    </source>
</evidence>
<dbReference type="Pfam" id="PF00578">
    <property type="entry name" value="AhpC-TSA"/>
    <property type="match status" value="1"/>
</dbReference>